<name>A0AB36RM23_9CORY</name>
<dbReference type="InterPro" id="IPR046257">
    <property type="entry name" value="DUF6290"/>
</dbReference>
<gene>
    <name evidence="1" type="ORF">CKJ80_05205</name>
</gene>
<dbReference type="SUPFAM" id="SSF47598">
    <property type="entry name" value="Ribbon-helix-helix"/>
    <property type="match status" value="1"/>
</dbReference>
<dbReference type="EMBL" id="NSGP01000005">
    <property type="protein sequence ID" value="PAT10807.1"/>
    <property type="molecule type" value="Genomic_DNA"/>
</dbReference>
<evidence type="ECO:0000313" key="2">
    <source>
        <dbReference type="Proteomes" id="UP000218041"/>
    </source>
</evidence>
<organism evidence="1 2">
    <name type="scientific">Corynebacterium hadale</name>
    <dbReference type="NCBI Taxonomy" id="2026255"/>
    <lineage>
        <taxon>Bacteria</taxon>
        <taxon>Bacillati</taxon>
        <taxon>Actinomycetota</taxon>
        <taxon>Actinomycetes</taxon>
        <taxon>Mycobacteriales</taxon>
        <taxon>Corynebacteriaceae</taxon>
        <taxon>Corynebacterium</taxon>
    </lineage>
</organism>
<dbReference type="Proteomes" id="UP000218041">
    <property type="component" value="Unassembled WGS sequence"/>
</dbReference>
<dbReference type="InterPro" id="IPR010985">
    <property type="entry name" value="Ribbon_hlx_hlx"/>
</dbReference>
<comment type="caution">
    <text evidence="1">The sequence shown here is derived from an EMBL/GenBank/DDBJ whole genome shotgun (WGS) entry which is preliminary data.</text>
</comment>
<proteinExistence type="predicted"/>
<protein>
    <submittedName>
        <fullName evidence="1">CopG family transcriptional regulator</fullName>
    </submittedName>
</protein>
<evidence type="ECO:0000313" key="1">
    <source>
        <dbReference type="EMBL" id="PAT10807.1"/>
    </source>
</evidence>
<dbReference type="GO" id="GO:0006355">
    <property type="term" value="P:regulation of DNA-templated transcription"/>
    <property type="evidence" value="ECO:0007669"/>
    <property type="project" value="InterPro"/>
</dbReference>
<dbReference type="Pfam" id="PF19807">
    <property type="entry name" value="DUF6290"/>
    <property type="match status" value="1"/>
</dbReference>
<reference evidence="1 2" key="1">
    <citation type="submission" date="2017-08" db="EMBL/GenBank/DDBJ databases">
        <title>Whole genome sequences of 6 clinical strains closest to Corynebacterium imitans.</title>
        <authorList>
            <person name="Bernier A.-M."/>
            <person name="Burdz T."/>
            <person name="Bernard K."/>
        </authorList>
    </citation>
    <scope>NUCLEOTIDE SEQUENCE [LARGE SCALE GENOMIC DNA]</scope>
    <source>
        <strain evidence="1 2">NML92-0415</strain>
    </source>
</reference>
<sequence>MHSSSTPTVARCSTTEYTVFKLTKGATMATMTIRMDDNDAELVRKYARFEGVTLSDFARTAILEKIEDAHDVQELRDALAHDTGERFSLDDILADLDQ</sequence>
<accession>A0AB36RM23</accession>
<dbReference type="AlphaFoldDB" id="A0AB36RM23"/>
<dbReference type="NCBIfam" id="NF046040">
    <property type="entry name" value="RelB_antitoxin"/>
    <property type="match status" value="1"/>
</dbReference>